<dbReference type="KEGG" id="caa:Caka_2743"/>
<dbReference type="OrthoDB" id="191025at2"/>
<dbReference type="RefSeq" id="WP_013044480.1">
    <property type="nucleotide sequence ID" value="NC_014008.1"/>
</dbReference>
<evidence type="ECO:0000256" key="1">
    <source>
        <dbReference type="ARBA" id="ARBA00023115"/>
    </source>
</evidence>
<evidence type="ECO:0000313" key="2">
    <source>
        <dbReference type="EMBL" id="ADE55758.1"/>
    </source>
</evidence>
<dbReference type="HOGENOM" id="CLU_092438_0_0_0"/>
<protein>
    <submittedName>
        <fullName evidence="2">Uncharacterized protein</fullName>
    </submittedName>
</protein>
<dbReference type="STRING" id="583355.Caka_2743"/>
<dbReference type="GO" id="GO:0006596">
    <property type="term" value="P:polyamine biosynthetic process"/>
    <property type="evidence" value="ECO:0007669"/>
    <property type="project" value="UniProtKB-KW"/>
</dbReference>
<proteinExistence type="predicted"/>
<organism evidence="2 3">
    <name type="scientific">Coraliomargarita akajimensis (strain DSM 45221 / IAM 15411 / JCM 23193 / KCTC 12865 / 04OKA010-24)</name>
    <dbReference type="NCBI Taxonomy" id="583355"/>
    <lineage>
        <taxon>Bacteria</taxon>
        <taxon>Pseudomonadati</taxon>
        <taxon>Verrucomicrobiota</taxon>
        <taxon>Opitutia</taxon>
        <taxon>Puniceicoccales</taxon>
        <taxon>Coraliomargaritaceae</taxon>
        <taxon>Coraliomargarita</taxon>
    </lineage>
</organism>
<dbReference type="Gene3D" id="3.40.50.150">
    <property type="entry name" value="Vaccinia Virus protein VP39"/>
    <property type="match status" value="1"/>
</dbReference>
<keyword evidence="3" id="KW-1185">Reference proteome</keyword>
<reference evidence="2 3" key="1">
    <citation type="journal article" date="2010" name="Stand. Genomic Sci.">
        <title>Complete genome sequence of Coraliomargarita akajimensis type strain (04OKA010-24).</title>
        <authorList>
            <person name="Mavromatis K."/>
            <person name="Abt B."/>
            <person name="Brambilla E."/>
            <person name="Lapidus A."/>
            <person name="Copeland A."/>
            <person name="Deshpande S."/>
            <person name="Nolan M."/>
            <person name="Lucas S."/>
            <person name="Tice H."/>
            <person name="Cheng J.F."/>
            <person name="Han C."/>
            <person name="Detter J.C."/>
            <person name="Woyke T."/>
            <person name="Goodwin L."/>
            <person name="Pitluck S."/>
            <person name="Held B."/>
            <person name="Brettin T."/>
            <person name="Tapia R."/>
            <person name="Ivanova N."/>
            <person name="Mikhailova N."/>
            <person name="Pati A."/>
            <person name="Liolios K."/>
            <person name="Chen A."/>
            <person name="Palaniappan K."/>
            <person name="Land M."/>
            <person name="Hauser L."/>
            <person name="Chang Y.J."/>
            <person name="Jeffries C.D."/>
            <person name="Rohde M."/>
            <person name="Goker M."/>
            <person name="Bristow J."/>
            <person name="Eisen J.A."/>
            <person name="Markowitz V."/>
            <person name="Hugenholtz P."/>
            <person name="Klenk H.P."/>
            <person name="Kyrpides N.C."/>
        </authorList>
    </citation>
    <scope>NUCLEOTIDE SEQUENCE [LARGE SCALE GENOMIC DNA]</scope>
    <source>
        <strain evidence="3">DSM 45221 / IAM 15411 / JCM 23193 / KCTC 12865</strain>
    </source>
</reference>
<dbReference type="PANTHER" id="PTHR43317:SF1">
    <property type="entry name" value="THERMOSPERMINE SYNTHASE ACAULIS5"/>
    <property type="match status" value="1"/>
</dbReference>
<dbReference type="EMBL" id="CP001998">
    <property type="protein sequence ID" value="ADE55758.1"/>
    <property type="molecule type" value="Genomic_DNA"/>
</dbReference>
<dbReference type="eggNOG" id="COG4262">
    <property type="taxonomic scope" value="Bacteria"/>
</dbReference>
<keyword evidence="1" id="KW-0620">Polyamine biosynthesis</keyword>
<evidence type="ECO:0000313" key="3">
    <source>
        <dbReference type="Proteomes" id="UP000000925"/>
    </source>
</evidence>
<dbReference type="PANTHER" id="PTHR43317">
    <property type="entry name" value="THERMOSPERMINE SYNTHASE ACAULIS5"/>
    <property type="match status" value="1"/>
</dbReference>
<sequence>MAELWKRNIEGNLYEVRSAGATLRLYRNGVHHSQYNPNRPLGGCIWDLLALPALFRPEQVRSALILGFGAGAAGRLLRELVAPDQVVGVELDEIHLSIADGFFECSEGCELVAGDAVEWVQDGAEGGRFDFILDDLYGEEGDGMPVRYAPLDLDWCRHLAELVNPGGMLVFNLIEPEKIPHLPLMTDPVLRKRFPFVHMTRMEGFENRVVTFSEQALDLAVFDTNLKAFCRQHPRCYGVSKRYLHEQL</sequence>
<dbReference type="SUPFAM" id="SSF53335">
    <property type="entry name" value="S-adenosyl-L-methionine-dependent methyltransferases"/>
    <property type="match status" value="1"/>
</dbReference>
<dbReference type="InterPro" id="IPR029063">
    <property type="entry name" value="SAM-dependent_MTases_sf"/>
</dbReference>
<dbReference type="Proteomes" id="UP000000925">
    <property type="component" value="Chromosome"/>
</dbReference>
<accession>D5EQ25</accession>
<name>D5EQ25_CORAD</name>
<dbReference type="AlphaFoldDB" id="D5EQ25"/>
<gene>
    <name evidence="2" type="ordered locus">Caka_2743</name>
</gene>